<keyword evidence="2" id="KW-1185">Reference proteome</keyword>
<dbReference type="Proteomes" id="UP000324222">
    <property type="component" value="Unassembled WGS sequence"/>
</dbReference>
<dbReference type="AlphaFoldDB" id="A0A5B7IR69"/>
<reference evidence="1 2" key="1">
    <citation type="submission" date="2019-05" db="EMBL/GenBank/DDBJ databases">
        <title>Another draft genome of Portunus trituberculatus and its Hox gene families provides insights of decapod evolution.</title>
        <authorList>
            <person name="Jeong J.-H."/>
            <person name="Song I."/>
            <person name="Kim S."/>
            <person name="Choi T."/>
            <person name="Kim D."/>
            <person name="Ryu S."/>
            <person name="Kim W."/>
        </authorList>
    </citation>
    <scope>NUCLEOTIDE SEQUENCE [LARGE SCALE GENOMIC DNA]</scope>
    <source>
        <tissue evidence="1">Muscle</tissue>
    </source>
</reference>
<dbReference type="EMBL" id="VSRR010060507">
    <property type="protein sequence ID" value="MPC82704.1"/>
    <property type="molecule type" value="Genomic_DNA"/>
</dbReference>
<comment type="caution">
    <text evidence="1">The sequence shown here is derived from an EMBL/GenBank/DDBJ whole genome shotgun (WGS) entry which is preliminary data.</text>
</comment>
<proteinExistence type="predicted"/>
<evidence type="ECO:0000313" key="2">
    <source>
        <dbReference type="Proteomes" id="UP000324222"/>
    </source>
</evidence>
<gene>
    <name evidence="1" type="ORF">E2C01_077385</name>
</gene>
<organism evidence="1 2">
    <name type="scientific">Portunus trituberculatus</name>
    <name type="common">Swimming crab</name>
    <name type="synonym">Neptunus trituberculatus</name>
    <dbReference type="NCBI Taxonomy" id="210409"/>
    <lineage>
        <taxon>Eukaryota</taxon>
        <taxon>Metazoa</taxon>
        <taxon>Ecdysozoa</taxon>
        <taxon>Arthropoda</taxon>
        <taxon>Crustacea</taxon>
        <taxon>Multicrustacea</taxon>
        <taxon>Malacostraca</taxon>
        <taxon>Eumalacostraca</taxon>
        <taxon>Eucarida</taxon>
        <taxon>Decapoda</taxon>
        <taxon>Pleocyemata</taxon>
        <taxon>Brachyura</taxon>
        <taxon>Eubrachyura</taxon>
        <taxon>Portunoidea</taxon>
        <taxon>Portunidae</taxon>
        <taxon>Portuninae</taxon>
        <taxon>Portunus</taxon>
    </lineage>
</organism>
<protein>
    <submittedName>
        <fullName evidence="1">Uncharacterized protein</fullName>
    </submittedName>
</protein>
<sequence>MDLMREEMRAAVGLRQDLSEEFKEELVSVRQQCEGCTEVIESKVDGCPCPLGTSKRPRIVHVDRLWTAVEESRFT</sequence>
<name>A0A5B7IR69_PORTR</name>
<evidence type="ECO:0000313" key="1">
    <source>
        <dbReference type="EMBL" id="MPC82704.1"/>
    </source>
</evidence>
<accession>A0A5B7IR69</accession>